<dbReference type="Gene3D" id="3.40.960.10">
    <property type="entry name" value="VSR Endonuclease"/>
    <property type="match status" value="1"/>
</dbReference>
<dbReference type="InterPro" id="IPR041679">
    <property type="entry name" value="DNA2/NAM7-like_C"/>
</dbReference>
<keyword evidence="5" id="KW-1185">Reference proteome</keyword>
<dbReference type="eggNOG" id="COG1112">
    <property type="taxonomic scope" value="Bacteria"/>
</dbReference>
<dbReference type="InterPro" id="IPR024402">
    <property type="entry name" value="DUF2726"/>
</dbReference>
<feature type="domain" description="DNA2/NAM7 helicase helicase" evidence="2">
    <location>
        <begin position="185"/>
        <end position="539"/>
    </location>
</feature>
<dbReference type="CDD" id="cd18808">
    <property type="entry name" value="SF1_C_Upf1"/>
    <property type="match status" value="1"/>
</dbReference>
<proteinExistence type="predicted"/>
<dbReference type="KEGG" id="scc:Spico_1498"/>
<dbReference type="Gene3D" id="3.40.50.300">
    <property type="entry name" value="P-loop containing nucleotide triphosphate hydrolases"/>
    <property type="match status" value="2"/>
</dbReference>
<keyword evidence="4" id="KW-0067">ATP-binding</keyword>
<evidence type="ECO:0000259" key="2">
    <source>
        <dbReference type="Pfam" id="PF13086"/>
    </source>
</evidence>
<keyword evidence="4" id="KW-0378">Hydrolase</keyword>
<dbReference type="InterPro" id="IPR047187">
    <property type="entry name" value="SF1_C_Upf1"/>
</dbReference>
<sequence length="944" mass="107987">MLDASRDMILKDGQDISKDIKSCTYHQQEKKFEVVFQNGKRYLYNQSSLRVLTNPKKLDPVMVQINHQGRRLFNVQALYVFSLFSEKYLRVIFSDGSERSYLWHEVQVMYSCLRNAQARDCMNYLRRLADTHELTTEDGSVLLKKYYDRISFIDEKSVLALYLNPAEHKPAVHETPDLIFPFGGNASQFEAVRNALTSQLSVIQGPPGTGKTQTILNIIANLLVQGKTIQVVSCNNSATVNVSEKLSAPKYGMDFLVASLGKAHNKTKFLENQLGKYPDLSEWKKSHEALGSLKKNIRTSVAEISHVFSQQRCLADVRQKLDSLDTEIVHFKRFCTETRRMETISKLRQGLSSDKLMNLWQECRRFDERSRPVSLCFKVKAVLACGIGIWKLLKRDLATVVTLLQGMFYQVKRTELAAEAASLVKALEEENAVAKMWNLTEWSLDYLHAQMYERYGGKSKREKFSSDDLWQRPNDFIQEYPVVLSTTFSSRSSLGVDVTYDYLIMDEASQVDIVTGALSLSSARNAVIVGDLKQLPNVVDEKTREHAEEVFKTHILPEGYSFVSNSLLKSICSLFPAVPQKMLHEHYRCHPKIIGFCNQKFYGGQLIIMTEDKGEDEVLSVYRTVVGNHERDHANRRQVDVICNEVLPCMMQSSQGGIGIITPYKNQVETFCEVLGSCDIDVATVHRFQGREKDTIILSTVDNGVSEFLDNPYLLNVAVSRAKMCFCLVVSGNELPADSNVSDLVSYIEYNNGTVVQSRIYSIFDYLYKQYTDSRMEYLKNHKNVSRYDSENLMYELLTGCLAKHPSLPFSVICHQPLYMLIRDVSSLNDEERKYVKNPATHVDFLIYNKVSRSPFLAIEVDGVHFHREGTRQSQRDKMKNSLFDRYGIRWHRFSTDGSQEMEWVENELSSYEKAQKETLSHRQLCDKAAKGNGYFKKLSSSLT</sequence>
<evidence type="ECO:0000313" key="4">
    <source>
        <dbReference type="EMBL" id="AEC02701.1"/>
    </source>
</evidence>
<organism evidence="4 5">
    <name type="scientific">Parasphaerochaeta coccoides (strain ATCC BAA-1237 / DSM 17374 / SPN1)</name>
    <name type="common">Sphaerochaeta coccoides</name>
    <dbReference type="NCBI Taxonomy" id="760011"/>
    <lineage>
        <taxon>Bacteria</taxon>
        <taxon>Pseudomonadati</taxon>
        <taxon>Spirochaetota</taxon>
        <taxon>Spirochaetia</taxon>
        <taxon>Spirochaetales</taxon>
        <taxon>Sphaerochaetaceae</taxon>
        <taxon>Parasphaerochaeta</taxon>
    </lineage>
</organism>
<dbReference type="AlphaFoldDB" id="F4GIT3"/>
<keyword evidence="4" id="KW-0347">Helicase</keyword>
<dbReference type="Proteomes" id="UP000007939">
    <property type="component" value="Chromosome"/>
</dbReference>
<evidence type="ECO:0000259" key="1">
    <source>
        <dbReference type="Pfam" id="PF10881"/>
    </source>
</evidence>
<reference evidence="5" key="1">
    <citation type="submission" date="2011-04" db="EMBL/GenBank/DDBJ databases">
        <title>The complete genome of Spirochaeta coccoides DSM 17374.</title>
        <authorList>
            <person name="Lucas S."/>
            <person name="Copeland A."/>
            <person name="Lapidus A."/>
            <person name="Bruce D."/>
            <person name="Goodwin L."/>
            <person name="Pitluck S."/>
            <person name="Peters L."/>
            <person name="Kyrpides N."/>
            <person name="Mavromatis K."/>
            <person name="Pagani I."/>
            <person name="Ivanova N."/>
            <person name="Ovchinnikova G."/>
            <person name="Lu M."/>
            <person name="Detter J.C."/>
            <person name="Tapia R."/>
            <person name="Han C."/>
            <person name="Land M."/>
            <person name="Hauser L."/>
            <person name="Markowitz V."/>
            <person name="Cheng J.-F."/>
            <person name="Hugenholtz P."/>
            <person name="Woyke T."/>
            <person name="Wu D."/>
            <person name="Spring S."/>
            <person name="Schroeder M."/>
            <person name="Brambilla E."/>
            <person name="Klenk H.-P."/>
            <person name="Eisen J.A."/>
        </authorList>
    </citation>
    <scope>NUCLEOTIDE SEQUENCE [LARGE SCALE GENOMIC DNA]</scope>
    <source>
        <strain evidence="5">ATCC BAA-1237 / DSM 17374 / SPN1</strain>
    </source>
</reference>
<dbReference type="EMBL" id="CP002659">
    <property type="protein sequence ID" value="AEC02701.1"/>
    <property type="molecule type" value="Genomic_DNA"/>
</dbReference>
<dbReference type="PANTHER" id="PTHR10887">
    <property type="entry name" value="DNA2/NAM7 HELICASE FAMILY"/>
    <property type="match status" value="1"/>
</dbReference>
<name>F4GIT3_PARC1</name>
<dbReference type="eggNOG" id="COG0507">
    <property type="taxonomic scope" value="Bacteria"/>
</dbReference>
<dbReference type="HOGENOM" id="CLU_011256_0_0_12"/>
<dbReference type="Pfam" id="PF13087">
    <property type="entry name" value="AAA_12"/>
    <property type="match status" value="1"/>
</dbReference>
<gene>
    <name evidence="4" type="ordered locus">Spico_1498</name>
</gene>
<reference evidence="4 5" key="2">
    <citation type="journal article" date="2012" name="Stand. Genomic Sci.">
        <title>Complete genome sequence of the termite hindgut bacterium Spirochaeta coccoides type strain (SPN1(T)), reclassification in the genus Sphaerochaeta as Sphaerochaeta coccoides comb. nov. and emendations of the family Spirochaetaceae and the genus Sphaerochaeta.</title>
        <authorList>
            <person name="Abt B."/>
            <person name="Han C."/>
            <person name="Scheuner C."/>
            <person name="Lu M."/>
            <person name="Lapidus A."/>
            <person name="Nolan M."/>
            <person name="Lucas S."/>
            <person name="Hammon N."/>
            <person name="Deshpande S."/>
            <person name="Cheng J.F."/>
            <person name="Tapia R."/>
            <person name="Goodwin L.A."/>
            <person name="Pitluck S."/>
            <person name="Liolios K."/>
            <person name="Pagani I."/>
            <person name="Ivanova N."/>
            <person name="Mavromatis K."/>
            <person name="Mikhailova N."/>
            <person name="Huntemann M."/>
            <person name="Pati A."/>
            <person name="Chen A."/>
            <person name="Palaniappan K."/>
            <person name="Land M."/>
            <person name="Hauser L."/>
            <person name="Brambilla E.M."/>
            <person name="Rohde M."/>
            <person name="Spring S."/>
            <person name="Gronow S."/>
            <person name="Goker M."/>
            <person name="Woyke T."/>
            <person name="Bristow J."/>
            <person name="Eisen J.A."/>
            <person name="Markowitz V."/>
            <person name="Hugenholtz P."/>
            <person name="Kyrpides N.C."/>
            <person name="Klenk H.P."/>
            <person name="Detter J.C."/>
        </authorList>
    </citation>
    <scope>NUCLEOTIDE SEQUENCE [LARGE SCALE GENOMIC DNA]</scope>
    <source>
        <strain evidence="5">ATCC BAA-1237 / DSM 17374 / SPN1</strain>
    </source>
</reference>
<feature type="domain" description="DNA2/NAM7 helicase-like C-terminal" evidence="3">
    <location>
        <begin position="564"/>
        <end position="730"/>
    </location>
</feature>
<keyword evidence="4" id="KW-0547">Nucleotide-binding</keyword>
<dbReference type="InterPro" id="IPR027417">
    <property type="entry name" value="P-loop_NTPase"/>
</dbReference>
<dbReference type="InterPro" id="IPR041677">
    <property type="entry name" value="DNA2/NAM7_AAA_11"/>
</dbReference>
<dbReference type="STRING" id="760011.Spico_1498"/>
<evidence type="ECO:0000259" key="3">
    <source>
        <dbReference type="Pfam" id="PF13087"/>
    </source>
</evidence>
<feature type="domain" description="DUF2726" evidence="1">
    <location>
        <begin position="788"/>
        <end position="909"/>
    </location>
</feature>
<dbReference type="GO" id="GO:0004386">
    <property type="term" value="F:helicase activity"/>
    <property type="evidence" value="ECO:0007669"/>
    <property type="project" value="UniProtKB-KW"/>
</dbReference>
<protein>
    <submittedName>
        <fullName evidence="4">DNA helicase</fullName>
    </submittedName>
</protein>
<accession>F4GIT3</accession>
<evidence type="ECO:0000313" key="5">
    <source>
        <dbReference type="Proteomes" id="UP000007939"/>
    </source>
</evidence>
<dbReference type="Pfam" id="PF13086">
    <property type="entry name" value="AAA_11"/>
    <property type="match status" value="1"/>
</dbReference>
<dbReference type="InterPro" id="IPR045055">
    <property type="entry name" value="DNA2/NAM7-like"/>
</dbReference>
<dbReference type="Pfam" id="PF10881">
    <property type="entry name" value="DUF2726"/>
    <property type="match status" value="1"/>
</dbReference>
<dbReference type="RefSeq" id="WP_013740095.1">
    <property type="nucleotide sequence ID" value="NC_015436.1"/>
</dbReference>
<dbReference type="SUPFAM" id="SSF52540">
    <property type="entry name" value="P-loop containing nucleoside triphosphate hydrolases"/>
    <property type="match status" value="1"/>
</dbReference>
<dbReference type="CDD" id="cd17934">
    <property type="entry name" value="DEXXQc_Upf1-like"/>
    <property type="match status" value="1"/>
</dbReference>